<keyword evidence="2" id="KW-0378">Hydrolase</keyword>
<dbReference type="Proteomes" id="UP000034849">
    <property type="component" value="Unassembled WGS sequence"/>
</dbReference>
<reference evidence="7 8" key="1">
    <citation type="journal article" date="2015" name="Nature">
        <title>rRNA introns, odd ribosomes, and small enigmatic genomes across a large radiation of phyla.</title>
        <authorList>
            <person name="Brown C.T."/>
            <person name="Hug L.A."/>
            <person name="Thomas B.C."/>
            <person name="Sharon I."/>
            <person name="Castelle C.J."/>
            <person name="Singh A."/>
            <person name="Wilkins M.J."/>
            <person name="Williams K.H."/>
            <person name="Banfield J.F."/>
        </authorList>
    </citation>
    <scope>NUCLEOTIDE SEQUENCE [LARGE SCALE GENOMIC DNA]</scope>
</reference>
<dbReference type="GO" id="GO:0046872">
    <property type="term" value="F:metal ion binding"/>
    <property type="evidence" value="ECO:0007669"/>
    <property type="project" value="InterPro"/>
</dbReference>
<dbReference type="PROSITE" id="PS50975">
    <property type="entry name" value="ATP_GRASP"/>
    <property type="match status" value="1"/>
</dbReference>
<evidence type="ECO:0000313" key="8">
    <source>
        <dbReference type="Proteomes" id="UP000034849"/>
    </source>
</evidence>
<proteinExistence type="predicted"/>
<dbReference type="EMBL" id="LBSX01000001">
    <property type="protein sequence ID" value="KKQ28204.1"/>
    <property type="molecule type" value="Genomic_DNA"/>
</dbReference>
<sequence length="648" mass="74102">MLNLTDNPTIYVTRDIERALGIPVNTKGYFIISNYSDFAKSYKKNRNILLIKAKPRTDRGSGTGEKEQLDTWELLQNKKVKKFIGTLSSRAHPANAGEAEGSLKQSKRDSSTGACPERTSRGGRNDTHAKILVFKNTLQIEKTCAENGWELLNPPAKISNAVEEKISQITWLGPLKKYLPKYQVLKCKDIDLEKESQRNYFSEVRTKQSEPATRENNSSKFFKPFILQFNRSHTGNGTFLITNEQQLVELQQKFPEREVRIAEYIPGPLFTNNNVVTKNAILLGNLNYQITGLKPFTDLSLSTIGNDWALPHKILNKKQIAEYNKIANEVGLRLQKAGWCGLFGIDVVQNEHTKKLYLLEINCRQPASTTYESQLQLSVIPSEVKRSRGIPYTTTKGFLHSSRDSVGMTDEVTTFEAHLLSLTNFDLKNKKLIKINNGAQIIQRVTQHTPVINIPKITKKQFFNYFVYNNSKDNADLLRLQTTVGIMKEHNILNDYGRILQYFVIGAKDGKPWCADRAAGIIIKDNKILVIKRNKYGEEFYIFPGGTVEKGEKLKETAIREIKEETNLTCTLQKTKPLFYEDKIDGKKIYHYFIDKCTGTAKIKSNSEEFIRNKEGNTYELVWIDLLELKNIELHPIEIKKELLKKYV</sequence>
<organism evidence="7 8">
    <name type="scientific">Candidatus Magasanikbacteria bacterium GW2011_GWC2_37_14</name>
    <dbReference type="NCBI Taxonomy" id="1619046"/>
    <lineage>
        <taxon>Bacteria</taxon>
        <taxon>Candidatus Magasanikiibacteriota</taxon>
    </lineage>
</organism>
<dbReference type="PANTHER" id="PTHR43046">
    <property type="entry name" value="GDP-MANNOSE MANNOSYL HYDROLASE"/>
    <property type="match status" value="1"/>
</dbReference>
<comment type="cofactor">
    <cofactor evidence="1">
        <name>Mg(2+)</name>
        <dbReference type="ChEBI" id="CHEBI:18420"/>
    </cofactor>
</comment>
<dbReference type="Gene3D" id="3.90.79.10">
    <property type="entry name" value="Nucleoside Triphosphate Pyrophosphohydrolase"/>
    <property type="match status" value="1"/>
</dbReference>
<dbReference type="InterPro" id="IPR000086">
    <property type="entry name" value="NUDIX_hydrolase_dom"/>
</dbReference>
<evidence type="ECO:0000256" key="3">
    <source>
        <dbReference type="PROSITE-ProRule" id="PRU00409"/>
    </source>
</evidence>
<dbReference type="PROSITE" id="PS51462">
    <property type="entry name" value="NUDIX"/>
    <property type="match status" value="1"/>
</dbReference>
<evidence type="ECO:0000256" key="4">
    <source>
        <dbReference type="SAM" id="MobiDB-lite"/>
    </source>
</evidence>
<dbReference type="Pfam" id="PF00293">
    <property type="entry name" value="NUDIX"/>
    <property type="match status" value="1"/>
</dbReference>
<dbReference type="Gene3D" id="3.30.470.20">
    <property type="entry name" value="ATP-grasp fold, B domain"/>
    <property type="match status" value="1"/>
</dbReference>
<dbReference type="AlphaFoldDB" id="A0A0G0IVN8"/>
<dbReference type="SUPFAM" id="SSF56059">
    <property type="entry name" value="Glutathione synthetase ATP-binding domain-like"/>
    <property type="match status" value="1"/>
</dbReference>
<feature type="domain" description="Nudix hydrolase" evidence="6">
    <location>
        <begin position="512"/>
        <end position="647"/>
    </location>
</feature>
<keyword evidence="3" id="KW-0067">ATP-binding</keyword>
<feature type="domain" description="ATP-grasp" evidence="5">
    <location>
        <begin position="182"/>
        <end position="388"/>
    </location>
</feature>
<evidence type="ECO:0000259" key="5">
    <source>
        <dbReference type="PROSITE" id="PS50975"/>
    </source>
</evidence>
<evidence type="ECO:0000256" key="2">
    <source>
        <dbReference type="ARBA" id="ARBA00022801"/>
    </source>
</evidence>
<dbReference type="InterPro" id="IPR015797">
    <property type="entry name" value="NUDIX_hydrolase-like_dom_sf"/>
</dbReference>
<dbReference type="GO" id="GO:0016787">
    <property type="term" value="F:hydrolase activity"/>
    <property type="evidence" value="ECO:0007669"/>
    <property type="project" value="UniProtKB-KW"/>
</dbReference>
<name>A0A0G0IVN8_9BACT</name>
<dbReference type="PANTHER" id="PTHR43046:SF14">
    <property type="entry name" value="MUTT_NUDIX FAMILY PROTEIN"/>
    <property type="match status" value="1"/>
</dbReference>
<feature type="region of interest" description="Disordered" evidence="4">
    <location>
        <begin position="91"/>
        <end position="126"/>
    </location>
</feature>
<dbReference type="SUPFAM" id="SSF55811">
    <property type="entry name" value="Nudix"/>
    <property type="match status" value="1"/>
</dbReference>
<comment type="caution">
    <text evidence="7">The sequence shown here is derived from an EMBL/GenBank/DDBJ whole genome shotgun (WGS) entry which is preliminary data.</text>
</comment>
<evidence type="ECO:0008006" key="9">
    <source>
        <dbReference type="Google" id="ProtNLM"/>
    </source>
</evidence>
<dbReference type="InterPro" id="IPR011761">
    <property type="entry name" value="ATP-grasp"/>
</dbReference>
<dbReference type="GO" id="GO:0005524">
    <property type="term" value="F:ATP binding"/>
    <property type="evidence" value="ECO:0007669"/>
    <property type="project" value="UniProtKB-UniRule"/>
</dbReference>
<accession>A0A0G0IVN8</accession>
<keyword evidence="3" id="KW-0547">Nucleotide-binding</keyword>
<evidence type="ECO:0000256" key="1">
    <source>
        <dbReference type="ARBA" id="ARBA00001946"/>
    </source>
</evidence>
<evidence type="ECO:0000313" key="7">
    <source>
        <dbReference type="EMBL" id="KKQ28204.1"/>
    </source>
</evidence>
<dbReference type="InterPro" id="IPR020084">
    <property type="entry name" value="NUDIX_hydrolase_CS"/>
</dbReference>
<evidence type="ECO:0000259" key="6">
    <source>
        <dbReference type="PROSITE" id="PS51462"/>
    </source>
</evidence>
<dbReference type="STRING" id="1619046.US42_C0001G0055"/>
<protein>
    <recommendedName>
        <fullName evidence="9">Nudix hydrolase domain-containing protein</fullName>
    </recommendedName>
</protein>
<dbReference type="PROSITE" id="PS00893">
    <property type="entry name" value="NUDIX_BOX"/>
    <property type="match status" value="1"/>
</dbReference>
<gene>
    <name evidence="7" type="ORF">US42_C0001G0055</name>
</gene>